<keyword evidence="1" id="KW-0812">Transmembrane</keyword>
<organism evidence="2 3">
    <name type="scientific">Dendryphion nanum</name>
    <dbReference type="NCBI Taxonomy" id="256645"/>
    <lineage>
        <taxon>Eukaryota</taxon>
        <taxon>Fungi</taxon>
        <taxon>Dikarya</taxon>
        <taxon>Ascomycota</taxon>
        <taxon>Pezizomycotina</taxon>
        <taxon>Dothideomycetes</taxon>
        <taxon>Pleosporomycetidae</taxon>
        <taxon>Pleosporales</taxon>
        <taxon>Torulaceae</taxon>
        <taxon>Dendryphion</taxon>
    </lineage>
</organism>
<evidence type="ECO:0000313" key="2">
    <source>
        <dbReference type="EMBL" id="KAH7109839.1"/>
    </source>
</evidence>
<accession>A0A9P9CZG5</accession>
<dbReference type="Proteomes" id="UP000700596">
    <property type="component" value="Unassembled WGS sequence"/>
</dbReference>
<sequence length="485" mass="55303">MGLTVAEVVLIALVGGGLSYSAFLAVFFVRALFKKGNLKDPPKKFTIPPPYLRERDEARARARSAAINEPLRGNSQYLTRSNTIDSTVTTTSLLSTPGVQVNRWTGEVVVDTALVRDRQLRREAEEQRRISRLPTFEQDDCGDGRNFPEVPYVGIEHLKPLPLRRFRPDPPVYMAMGLRKLDAKEWLSIDQSYTTFHEARAELLAEMREECIQVTQEGEEACVELMQEVVEFLLKRYPEHFQIHDCGFGRKKIENRITGEEFDLQRPWTCYPLEMCARLAMEDFNILHKGAFTGEHYLTASATVFPAGWRLRERIGKSVADLHGPVPLWKDVSEILNASYFTRLSPSSCMQRSSLFIQIAPADRHLEEILFAQHGKDLFAGDICNLLPRDILIRRESQIFRRLPKSGAVVFTVHTSLEKLTDLPESEHASLVAEIRSWPNEIARYKGRDLWQRAVMGWCEGSRATYHDDDNVGSDTGSFTRVDDD</sequence>
<proteinExistence type="predicted"/>
<dbReference type="InterPro" id="IPR021848">
    <property type="entry name" value="HODM_asu-like"/>
</dbReference>
<keyword evidence="3" id="KW-1185">Reference proteome</keyword>
<reference evidence="2" key="1">
    <citation type="journal article" date="2021" name="Nat. Commun.">
        <title>Genetic determinants of endophytism in the Arabidopsis root mycobiome.</title>
        <authorList>
            <person name="Mesny F."/>
            <person name="Miyauchi S."/>
            <person name="Thiergart T."/>
            <person name="Pickel B."/>
            <person name="Atanasova L."/>
            <person name="Karlsson M."/>
            <person name="Huettel B."/>
            <person name="Barry K.W."/>
            <person name="Haridas S."/>
            <person name="Chen C."/>
            <person name="Bauer D."/>
            <person name="Andreopoulos W."/>
            <person name="Pangilinan J."/>
            <person name="LaButti K."/>
            <person name="Riley R."/>
            <person name="Lipzen A."/>
            <person name="Clum A."/>
            <person name="Drula E."/>
            <person name="Henrissat B."/>
            <person name="Kohler A."/>
            <person name="Grigoriev I.V."/>
            <person name="Martin F.M."/>
            <person name="Hacquard S."/>
        </authorList>
    </citation>
    <scope>NUCLEOTIDE SEQUENCE</scope>
    <source>
        <strain evidence="2">MPI-CAGE-CH-0243</strain>
    </source>
</reference>
<dbReference type="OrthoDB" id="5043642at2759"/>
<evidence type="ECO:0000256" key="1">
    <source>
        <dbReference type="SAM" id="Phobius"/>
    </source>
</evidence>
<evidence type="ECO:0000313" key="3">
    <source>
        <dbReference type="Proteomes" id="UP000700596"/>
    </source>
</evidence>
<keyword evidence="1" id="KW-0472">Membrane</keyword>
<dbReference type="EMBL" id="JAGMWT010000030">
    <property type="protein sequence ID" value="KAH7109839.1"/>
    <property type="molecule type" value="Genomic_DNA"/>
</dbReference>
<keyword evidence="1" id="KW-1133">Transmembrane helix</keyword>
<dbReference type="AlphaFoldDB" id="A0A9P9CZG5"/>
<comment type="caution">
    <text evidence="2">The sequence shown here is derived from an EMBL/GenBank/DDBJ whole genome shotgun (WGS) entry which is preliminary data.</text>
</comment>
<name>A0A9P9CZG5_9PLEO</name>
<protein>
    <submittedName>
        <fullName evidence="2">Uncharacterized protein</fullName>
    </submittedName>
</protein>
<gene>
    <name evidence="2" type="ORF">B0J11DRAFT_448750</name>
</gene>
<feature type="transmembrane region" description="Helical" evidence="1">
    <location>
        <begin position="6"/>
        <end position="33"/>
    </location>
</feature>
<dbReference type="Pfam" id="PF11927">
    <property type="entry name" value="HODM_asu-like"/>
    <property type="match status" value="1"/>
</dbReference>